<sequence>SPNLTALANHFPYTKFSPTTRRPCLYATPWRNQLRKRHCHVPKCEENSYRKK</sequence>
<reference evidence="1" key="2">
    <citation type="submission" date="2023-05" db="EMBL/GenBank/DDBJ databases">
        <authorList>
            <person name="Fouks B."/>
        </authorList>
    </citation>
    <scope>NUCLEOTIDE SEQUENCE</scope>
    <source>
        <strain evidence="1">Stay&amp;Tobe</strain>
        <tissue evidence="1">Testes</tissue>
    </source>
</reference>
<feature type="non-terminal residue" evidence="1">
    <location>
        <position position="1"/>
    </location>
</feature>
<evidence type="ECO:0000313" key="1">
    <source>
        <dbReference type="EMBL" id="KAJ9581565.1"/>
    </source>
</evidence>
<comment type="caution">
    <text evidence="1">The sequence shown here is derived from an EMBL/GenBank/DDBJ whole genome shotgun (WGS) entry which is preliminary data.</text>
</comment>
<proteinExistence type="predicted"/>
<protein>
    <submittedName>
        <fullName evidence="1">Uncharacterized protein</fullName>
    </submittedName>
</protein>
<feature type="non-terminal residue" evidence="1">
    <location>
        <position position="52"/>
    </location>
</feature>
<reference evidence="1" key="1">
    <citation type="journal article" date="2023" name="IScience">
        <title>Live-bearing cockroach genome reveals convergent evolutionary mechanisms linked to viviparity in insects and beyond.</title>
        <authorList>
            <person name="Fouks B."/>
            <person name="Harrison M.C."/>
            <person name="Mikhailova A.A."/>
            <person name="Marchal E."/>
            <person name="English S."/>
            <person name="Carruthers M."/>
            <person name="Jennings E.C."/>
            <person name="Chiamaka E.L."/>
            <person name="Frigard R.A."/>
            <person name="Pippel M."/>
            <person name="Attardo G.M."/>
            <person name="Benoit J.B."/>
            <person name="Bornberg-Bauer E."/>
            <person name="Tobe S.S."/>
        </authorList>
    </citation>
    <scope>NUCLEOTIDE SEQUENCE</scope>
    <source>
        <strain evidence="1">Stay&amp;Tobe</strain>
    </source>
</reference>
<keyword evidence="2" id="KW-1185">Reference proteome</keyword>
<name>A0AAD7ZJL8_DIPPU</name>
<dbReference type="Proteomes" id="UP001233999">
    <property type="component" value="Unassembled WGS sequence"/>
</dbReference>
<dbReference type="AlphaFoldDB" id="A0AAD7ZJL8"/>
<gene>
    <name evidence="1" type="ORF">L9F63_023248</name>
</gene>
<dbReference type="EMBL" id="JASPKZ010007888">
    <property type="protein sequence ID" value="KAJ9581565.1"/>
    <property type="molecule type" value="Genomic_DNA"/>
</dbReference>
<evidence type="ECO:0000313" key="2">
    <source>
        <dbReference type="Proteomes" id="UP001233999"/>
    </source>
</evidence>
<organism evidence="1 2">
    <name type="scientific">Diploptera punctata</name>
    <name type="common">Pacific beetle cockroach</name>
    <dbReference type="NCBI Taxonomy" id="6984"/>
    <lineage>
        <taxon>Eukaryota</taxon>
        <taxon>Metazoa</taxon>
        <taxon>Ecdysozoa</taxon>
        <taxon>Arthropoda</taxon>
        <taxon>Hexapoda</taxon>
        <taxon>Insecta</taxon>
        <taxon>Pterygota</taxon>
        <taxon>Neoptera</taxon>
        <taxon>Polyneoptera</taxon>
        <taxon>Dictyoptera</taxon>
        <taxon>Blattodea</taxon>
        <taxon>Blaberoidea</taxon>
        <taxon>Blaberidae</taxon>
        <taxon>Diplopterinae</taxon>
        <taxon>Diploptera</taxon>
    </lineage>
</organism>
<accession>A0AAD7ZJL8</accession>